<sequence>MEKFLELEAAYLVIGLFILLVTLFVTTRPFFGKGAVLKGFISVGMFLVVAIGMHYKITTDRMASVKSAFKEGKTIICESRATRKVAQSVDVNINREWVLDGDVFSSVNYGRVFHTARCLVK</sequence>
<accession>A0A1W1CZE5</accession>
<feature type="transmembrane region" description="Helical" evidence="1">
    <location>
        <begin position="9"/>
        <end position="31"/>
    </location>
</feature>
<dbReference type="AlphaFoldDB" id="A0A1W1CZE5"/>
<organism evidence="2">
    <name type="scientific">hydrothermal vent metagenome</name>
    <dbReference type="NCBI Taxonomy" id="652676"/>
    <lineage>
        <taxon>unclassified sequences</taxon>
        <taxon>metagenomes</taxon>
        <taxon>ecological metagenomes</taxon>
    </lineage>
</organism>
<gene>
    <name evidence="2" type="ORF">MNB_SV-13-289</name>
</gene>
<dbReference type="EMBL" id="FPHM01000202">
    <property type="protein sequence ID" value="SFV71103.1"/>
    <property type="molecule type" value="Genomic_DNA"/>
</dbReference>
<proteinExistence type="predicted"/>
<evidence type="ECO:0000313" key="2">
    <source>
        <dbReference type="EMBL" id="SFV71103.1"/>
    </source>
</evidence>
<name>A0A1W1CZE5_9ZZZZ</name>
<keyword evidence="1" id="KW-1133">Transmembrane helix</keyword>
<feature type="transmembrane region" description="Helical" evidence="1">
    <location>
        <begin position="37"/>
        <end position="57"/>
    </location>
</feature>
<evidence type="ECO:0000256" key="1">
    <source>
        <dbReference type="SAM" id="Phobius"/>
    </source>
</evidence>
<protein>
    <submittedName>
        <fullName evidence="2">Uncharacterized protein</fullName>
    </submittedName>
</protein>
<reference evidence="2" key="1">
    <citation type="submission" date="2016-10" db="EMBL/GenBank/DDBJ databases">
        <authorList>
            <person name="de Groot N.N."/>
        </authorList>
    </citation>
    <scope>NUCLEOTIDE SEQUENCE</scope>
</reference>
<keyword evidence="1" id="KW-0812">Transmembrane</keyword>
<keyword evidence="1" id="KW-0472">Membrane</keyword>